<feature type="region of interest" description="Disordered" evidence="6">
    <location>
        <begin position="915"/>
        <end position="988"/>
    </location>
</feature>
<feature type="region of interest" description="Disordered" evidence="6">
    <location>
        <begin position="1082"/>
        <end position="1122"/>
    </location>
</feature>
<keyword evidence="1 5" id="KW-0175">Coiled coil</keyword>
<evidence type="ECO:0000313" key="7">
    <source>
        <dbReference type="EMBL" id="CAA0820166.1"/>
    </source>
</evidence>
<evidence type="ECO:0000256" key="4">
    <source>
        <dbReference type="ARBA" id="ARBA00024208"/>
    </source>
</evidence>
<feature type="compositionally biased region" description="Basic and acidic residues" evidence="6">
    <location>
        <begin position="915"/>
        <end position="925"/>
    </location>
</feature>
<evidence type="ECO:0000256" key="5">
    <source>
        <dbReference type="SAM" id="Coils"/>
    </source>
</evidence>
<comment type="similarity">
    <text evidence="4">Belongs to the CRWN family.</text>
</comment>
<dbReference type="GO" id="GO:0006997">
    <property type="term" value="P:nucleus organization"/>
    <property type="evidence" value="ECO:0007669"/>
    <property type="project" value="InterPro"/>
</dbReference>
<keyword evidence="8" id="KW-1185">Reference proteome</keyword>
<evidence type="ECO:0000256" key="3">
    <source>
        <dbReference type="ARBA" id="ARBA00024186"/>
    </source>
</evidence>
<evidence type="ECO:0000313" key="8">
    <source>
        <dbReference type="Proteomes" id="UP001153555"/>
    </source>
</evidence>
<comment type="subcellular location">
    <subcellularLocation>
        <location evidence="3">Nucleus lamina</location>
    </subcellularLocation>
</comment>
<dbReference type="AlphaFoldDB" id="A0A9N7N3X5"/>
<keyword evidence="2" id="KW-0539">Nucleus</keyword>
<feature type="compositionally biased region" description="Polar residues" evidence="6">
    <location>
        <begin position="976"/>
        <end position="985"/>
    </location>
</feature>
<comment type="caution">
    <text evidence="7">The sequence shown here is derived from an EMBL/GenBank/DDBJ whole genome shotgun (WGS) entry which is preliminary data.</text>
</comment>
<sequence>MFTPNRQWPGPSMTPKSEARARRYPTGKDKTVALIDGPPPPPPNVLLSDSADRDDVENMEDWRRFREVGLLDEAALERRDREALQEKVERLERELFDYQYNMGLLLIEKKEWTLKNEELQESLVEAQEILKREKTANLISVSQVEEREANLRKALDVERQCVSELERSLRDLSSEHEKIKTASDSKLTDANNLVAGIQDRSLEVQQKLVAADSKLAEASRKSLELERKLQEVETRESVLKRERMSFISERDVHEATVLKHKKDMIEWERKLQEGEERLSQNRRHIYDREEKVNQLNGMIKEREKELEEEQKKIELVNLTLKNKEEDVNRRLTKIIEKEEKAESLNSSIEKREKELIALTEKLSTRERVEIQNILDEHRTSLALKEQKFSLEMEEKRKLFEDEHKVQLDDLDKKAIEINHMEEKLRKREQALEKKSDRVKEKEKDIESKLKDLKEKDKALKLEEKNQEKFRKEIVSEKESLEALKDELERIRSENNQKQLQIQEETKNLSIVDEERKEHDRLIRNLRQEIEKYKHMKELVCKERDELKVDRKKFEGEWEALDEKRAELVKDIRQLEQEKIMVEKSKDSVHKQLEEKRTAIDAYIKSEEEKISLERESFDARMRHEQSELSEKARLEHKQLIEEFEIRKRDLETNMLKKREEMERTLQEKEREFEEKKERENYHITSLKELVEKEMDNVNLEKNRLEKERQNNEFNKQQFEDQQLEIQKDINELALLSQRLKLQREQFRKEQRQFTLLIDVLKNCQNCGDMARDYLLSDFNNSELDGEDESLLFEKVAAYKLNAQKKPDLLDSKSSGSGGRISWLLRKCTPKFLSPTKRVQDLPSQNLDQLLSEAEVSEKAGPSVPAGTTVEVEVSEELSKDRRKYVRKTAKDGIHRTRSVKAVVKDAEAFLGRKSGVEGQKEEIRGDSTITRKRSRQAQAQAQSSKMTSGTEDGGYESESRSESVTAGGGRRKRHQTGTPAVQNAGKQRYNLRRHAKGKDVAALTDTERKTDKEVGDLTLSQDNEINSRTAEVTSSQIGNPAELVQVTSYKNVQTQMVSVDRVVRFQASADIVDETANAVNLEENMELSEGVSGTPEYNPDELEDDEENDDDDHPGETSIPGKIWRFFTS</sequence>
<dbReference type="Proteomes" id="UP001153555">
    <property type="component" value="Unassembled WGS sequence"/>
</dbReference>
<dbReference type="EMBL" id="CACSLK010020336">
    <property type="protein sequence ID" value="CAA0820166.1"/>
    <property type="molecule type" value="Genomic_DNA"/>
</dbReference>
<feature type="coiled-coil region" evidence="5">
    <location>
        <begin position="633"/>
        <end position="752"/>
    </location>
</feature>
<dbReference type="OrthoDB" id="673795at2759"/>
<dbReference type="GO" id="GO:0005652">
    <property type="term" value="C:nuclear lamina"/>
    <property type="evidence" value="ECO:0007669"/>
    <property type="project" value="UniProtKB-SubCell"/>
</dbReference>
<dbReference type="PANTHER" id="PTHR31908">
    <property type="entry name" value="PROTEIN CROWDED NUCLEI 4"/>
    <property type="match status" value="1"/>
</dbReference>
<accession>A0A9N7N3X5</accession>
<name>A0A9N7N3X5_STRHE</name>
<dbReference type="InterPro" id="IPR040418">
    <property type="entry name" value="CRWN"/>
</dbReference>
<feature type="coiled-coil region" evidence="5">
    <location>
        <begin position="74"/>
        <end position="136"/>
    </location>
</feature>
<proteinExistence type="inferred from homology"/>
<feature type="region of interest" description="Disordered" evidence="6">
    <location>
        <begin position="1"/>
        <end position="53"/>
    </location>
</feature>
<gene>
    <name evidence="7" type="ORF">SHERM_01404</name>
</gene>
<feature type="compositionally biased region" description="Low complexity" evidence="6">
    <location>
        <begin position="936"/>
        <end position="945"/>
    </location>
</feature>
<feature type="coiled-coil region" evidence="5">
    <location>
        <begin position="410"/>
        <end position="584"/>
    </location>
</feature>
<reference evidence="7" key="1">
    <citation type="submission" date="2019-12" db="EMBL/GenBank/DDBJ databases">
        <authorList>
            <person name="Scholes J."/>
        </authorList>
    </citation>
    <scope>NUCLEOTIDE SEQUENCE</scope>
</reference>
<feature type="compositionally biased region" description="Acidic residues" evidence="6">
    <location>
        <begin position="1098"/>
        <end position="1113"/>
    </location>
</feature>
<protein>
    <submittedName>
        <fullName evidence="7">Protein CROWDED NUCLEI 1</fullName>
    </submittedName>
</protein>
<feature type="coiled-coil region" evidence="5">
    <location>
        <begin position="208"/>
        <end position="361"/>
    </location>
</feature>
<evidence type="ECO:0000256" key="1">
    <source>
        <dbReference type="ARBA" id="ARBA00023054"/>
    </source>
</evidence>
<evidence type="ECO:0000256" key="6">
    <source>
        <dbReference type="SAM" id="MobiDB-lite"/>
    </source>
</evidence>
<feature type="compositionally biased region" description="Basic and acidic residues" evidence="6">
    <location>
        <begin position="17"/>
        <end position="31"/>
    </location>
</feature>
<dbReference type="PANTHER" id="PTHR31908:SF9">
    <property type="entry name" value="PROTEIN CROWDED NUCLEI 3"/>
    <property type="match status" value="1"/>
</dbReference>
<evidence type="ECO:0000256" key="2">
    <source>
        <dbReference type="ARBA" id="ARBA00023242"/>
    </source>
</evidence>
<organism evidence="7 8">
    <name type="scientific">Striga hermonthica</name>
    <name type="common">Purple witchweed</name>
    <name type="synonym">Buchnera hermonthica</name>
    <dbReference type="NCBI Taxonomy" id="68872"/>
    <lineage>
        <taxon>Eukaryota</taxon>
        <taxon>Viridiplantae</taxon>
        <taxon>Streptophyta</taxon>
        <taxon>Embryophyta</taxon>
        <taxon>Tracheophyta</taxon>
        <taxon>Spermatophyta</taxon>
        <taxon>Magnoliopsida</taxon>
        <taxon>eudicotyledons</taxon>
        <taxon>Gunneridae</taxon>
        <taxon>Pentapetalae</taxon>
        <taxon>asterids</taxon>
        <taxon>lamiids</taxon>
        <taxon>Lamiales</taxon>
        <taxon>Orobanchaceae</taxon>
        <taxon>Buchnereae</taxon>
        <taxon>Striga</taxon>
    </lineage>
</organism>